<proteinExistence type="predicted"/>
<evidence type="ECO:0000256" key="2">
    <source>
        <dbReference type="ARBA" id="ARBA00001946"/>
    </source>
</evidence>
<gene>
    <name evidence="14" type="primary">LOC101846073</name>
</gene>
<feature type="domain" description="Endonuclease/exonuclease/phosphatase" evidence="12">
    <location>
        <begin position="209"/>
        <end position="451"/>
    </location>
</feature>
<evidence type="ECO:0000256" key="7">
    <source>
        <dbReference type="ARBA" id="ARBA00022801"/>
    </source>
</evidence>
<keyword evidence="4" id="KW-0540">Nuclease</keyword>
<keyword evidence="8" id="KW-0460">Magnesium</keyword>
<dbReference type="Gene3D" id="1.10.8.10">
    <property type="entry name" value="DNA helicase RuvA subunit, C-terminal domain"/>
    <property type="match status" value="1"/>
</dbReference>
<dbReference type="CDD" id="cd09080">
    <property type="entry name" value="TDP2"/>
    <property type="match status" value="1"/>
</dbReference>
<dbReference type="RefSeq" id="XP_012938580.1">
    <property type="nucleotide sequence ID" value="XM_013083126.2"/>
</dbReference>
<evidence type="ECO:0000256" key="10">
    <source>
        <dbReference type="ARBA" id="ARBA00023242"/>
    </source>
</evidence>
<keyword evidence="9" id="KW-0234">DNA repair</keyword>
<keyword evidence="13" id="KW-1185">Reference proteome</keyword>
<dbReference type="Pfam" id="PF14555">
    <property type="entry name" value="UBA_4"/>
    <property type="match status" value="1"/>
</dbReference>
<name>A0ABM1A0X3_APLCA</name>
<feature type="compositionally biased region" description="Polar residues" evidence="11">
    <location>
        <begin position="154"/>
        <end position="168"/>
    </location>
</feature>
<evidence type="ECO:0000256" key="3">
    <source>
        <dbReference type="ARBA" id="ARBA00004322"/>
    </source>
</evidence>
<evidence type="ECO:0000313" key="14">
    <source>
        <dbReference type="RefSeq" id="XP_012938580.1"/>
    </source>
</evidence>
<dbReference type="Proteomes" id="UP000694888">
    <property type="component" value="Unplaced"/>
</dbReference>
<comment type="cofactor">
    <cofactor evidence="1">
        <name>Mn(2+)</name>
        <dbReference type="ChEBI" id="CHEBI:29035"/>
    </cofactor>
</comment>
<comment type="subcellular location">
    <subcellularLocation>
        <location evidence="3">Nucleus</location>
        <location evidence="3">PML body</location>
    </subcellularLocation>
</comment>
<keyword evidence="10" id="KW-0539">Nucleus</keyword>
<dbReference type="Gene3D" id="3.60.10.10">
    <property type="entry name" value="Endonuclease/exonuclease/phosphatase"/>
    <property type="match status" value="1"/>
</dbReference>
<reference evidence="14" key="1">
    <citation type="submission" date="2025-08" db="UniProtKB">
        <authorList>
            <consortium name="RefSeq"/>
        </authorList>
    </citation>
    <scope>IDENTIFICATION</scope>
</reference>
<dbReference type="InterPro" id="IPR051547">
    <property type="entry name" value="TDP2-like"/>
</dbReference>
<evidence type="ECO:0000256" key="8">
    <source>
        <dbReference type="ARBA" id="ARBA00022842"/>
    </source>
</evidence>
<evidence type="ECO:0000256" key="5">
    <source>
        <dbReference type="ARBA" id="ARBA00022723"/>
    </source>
</evidence>
<evidence type="ECO:0000313" key="13">
    <source>
        <dbReference type="Proteomes" id="UP000694888"/>
    </source>
</evidence>
<feature type="region of interest" description="Disordered" evidence="11">
    <location>
        <begin position="78"/>
        <end position="103"/>
    </location>
</feature>
<evidence type="ECO:0000259" key="12">
    <source>
        <dbReference type="Pfam" id="PF03372"/>
    </source>
</evidence>
<dbReference type="PANTHER" id="PTHR15822">
    <property type="entry name" value="TRAF AND TNF RECEPTOR-ASSOCIATED PROTEIN"/>
    <property type="match status" value="1"/>
</dbReference>
<keyword evidence="5" id="KW-0479">Metal-binding</keyword>
<sequence>MLETRAISTALMCILTQDCSGGPMSHPSLQVFQKIKFHPFHTGRAILDNNPHVALLRRSQRTWDSSHRNLDKIKEKTMASEASAISLSDSDEEEEDANLPSREECEQRCQSFCEVTGADSALAMYYLQNRKWNLEAAVSDFFPEADGGQLPKPMSSTTSEASKNSVSRPKSKSDSADQAKAGSSSSTEKCLTLAPPVLQPKHENTIKVLSWNIDGLDPDNLQSRTEGACSVLTQENAEVIFLQEVVERSLSIIRNRCSNYQVFVGVEGDVIMPNAYFTAVLLRKDCTNVHYVNIADFPGSLMTRNLLEVKADVKNVPMVLLTSHLESTAEYSAERKKQLKMAFGRVVSLPQDCTVVFGGDLNLREKELAGDSAKPLGVYDLWECTGKRPEAKHTWDLMRNDNKQLGGKFQPRCRFDRLYARHSKPVSLKPVYFELVGIQRLASCRRYPSDHWGILAHFNIQGTAKA</sequence>
<keyword evidence="7" id="KW-0378">Hydrolase</keyword>
<keyword evidence="6" id="KW-0227">DNA damage</keyword>
<feature type="region of interest" description="Disordered" evidence="11">
    <location>
        <begin position="145"/>
        <end position="188"/>
    </location>
</feature>
<evidence type="ECO:0000256" key="4">
    <source>
        <dbReference type="ARBA" id="ARBA00022722"/>
    </source>
</evidence>
<dbReference type="Pfam" id="PF03372">
    <property type="entry name" value="Exo_endo_phos"/>
    <property type="match status" value="1"/>
</dbReference>
<dbReference type="InterPro" id="IPR036691">
    <property type="entry name" value="Endo/exonu/phosph_ase_sf"/>
</dbReference>
<evidence type="ECO:0000256" key="9">
    <source>
        <dbReference type="ARBA" id="ARBA00023204"/>
    </source>
</evidence>
<dbReference type="SUPFAM" id="SSF46934">
    <property type="entry name" value="UBA-like"/>
    <property type="match status" value="1"/>
</dbReference>
<comment type="cofactor">
    <cofactor evidence="2">
        <name>Mg(2+)</name>
        <dbReference type="ChEBI" id="CHEBI:18420"/>
    </cofactor>
</comment>
<dbReference type="GeneID" id="101846073"/>
<dbReference type="SUPFAM" id="SSF56219">
    <property type="entry name" value="DNase I-like"/>
    <property type="match status" value="1"/>
</dbReference>
<dbReference type="InterPro" id="IPR009060">
    <property type="entry name" value="UBA-like_sf"/>
</dbReference>
<organism evidence="13 14">
    <name type="scientific">Aplysia californica</name>
    <name type="common">California sea hare</name>
    <dbReference type="NCBI Taxonomy" id="6500"/>
    <lineage>
        <taxon>Eukaryota</taxon>
        <taxon>Metazoa</taxon>
        <taxon>Spiralia</taxon>
        <taxon>Lophotrochozoa</taxon>
        <taxon>Mollusca</taxon>
        <taxon>Gastropoda</taxon>
        <taxon>Heterobranchia</taxon>
        <taxon>Euthyneura</taxon>
        <taxon>Tectipleura</taxon>
        <taxon>Aplysiida</taxon>
        <taxon>Aplysioidea</taxon>
        <taxon>Aplysiidae</taxon>
        <taxon>Aplysia</taxon>
    </lineage>
</organism>
<dbReference type="InterPro" id="IPR005135">
    <property type="entry name" value="Endo/exonuclease/phosphatase"/>
</dbReference>
<dbReference type="PANTHER" id="PTHR15822:SF4">
    <property type="entry name" value="TYROSYL-DNA PHOSPHODIESTERASE 2"/>
    <property type="match status" value="1"/>
</dbReference>
<accession>A0ABM1A0X3</accession>
<feature type="compositionally biased region" description="Low complexity" evidence="11">
    <location>
        <begin position="79"/>
        <end position="88"/>
    </location>
</feature>
<protein>
    <submittedName>
        <fullName evidence="14">Tyrosyl-DNA phosphodiesterase 2 isoform X1</fullName>
    </submittedName>
</protein>
<evidence type="ECO:0000256" key="6">
    <source>
        <dbReference type="ARBA" id="ARBA00022763"/>
    </source>
</evidence>
<evidence type="ECO:0000256" key="1">
    <source>
        <dbReference type="ARBA" id="ARBA00001936"/>
    </source>
</evidence>
<evidence type="ECO:0000256" key="11">
    <source>
        <dbReference type="SAM" id="MobiDB-lite"/>
    </source>
</evidence>
<dbReference type="CDD" id="cd14672">
    <property type="entry name" value="UBA_ceTYDP2_like"/>
    <property type="match status" value="1"/>
</dbReference>